<evidence type="ECO:0000313" key="7">
    <source>
        <dbReference type="EMBL" id="EQD59074.1"/>
    </source>
</evidence>
<keyword evidence="1" id="KW-0813">Transport</keyword>
<name>T1C1D5_9ZZZZ</name>
<sequence length="122" mass="13053">AYMWGMASGLSNATIAALAQYFSHQKTGPGKPHPAALVAKGNEIFHHGIATQGVPACADCHGPHALGSKFYPRLAGQHAEYILKQLASFRSNMRKVAIMHGVASTLHDGQMKEVADYLESLP</sequence>
<evidence type="ECO:0000256" key="3">
    <source>
        <dbReference type="ARBA" id="ARBA00022723"/>
    </source>
</evidence>
<reference evidence="7" key="2">
    <citation type="journal article" date="2014" name="ISME J.">
        <title>Microbial stratification in low pH oxic and suboxic macroscopic growths along an acid mine drainage.</title>
        <authorList>
            <person name="Mendez-Garcia C."/>
            <person name="Mesa V."/>
            <person name="Sprenger R.R."/>
            <person name="Richter M."/>
            <person name="Diez M.S."/>
            <person name="Solano J."/>
            <person name="Bargiela R."/>
            <person name="Golyshina O.V."/>
            <person name="Manteca A."/>
            <person name="Ramos J.L."/>
            <person name="Gallego J.R."/>
            <person name="Llorente I."/>
            <person name="Martins Dos Santos V.A."/>
            <person name="Jensen O.N."/>
            <person name="Pelaez A.I."/>
            <person name="Sanchez J."/>
            <person name="Ferrer M."/>
        </authorList>
    </citation>
    <scope>NUCLEOTIDE SEQUENCE</scope>
</reference>
<keyword evidence="5" id="KW-0408">Iron</keyword>
<keyword evidence="2" id="KW-0349">Heme</keyword>
<dbReference type="EMBL" id="AUZZ01002758">
    <property type="protein sequence ID" value="EQD59074.1"/>
    <property type="molecule type" value="Genomic_DNA"/>
</dbReference>
<dbReference type="PANTHER" id="PTHR33751">
    <property type="entry name" value="CBB3-TYPE CYTOCHROME C OXIDASE SUBUNIT FIXP"/>
    <property type="match status" value="1"/>
</dbReference>
<dbReference type="PROSITE" id="PS51007">
    <property type="entry name" value="CYTC"/>
    <property type="match status" value="1"/>
</dbReference>
<dbReference type="GO" id="GO:0046872">
    <property type="term" value="F:metal ion binding"/>
    <property type="evidence" value="ECO:0007669"/>
    <property type="project" value="UniProtKB-KW"/>
</dbReference>
<evidence type="ECO:0000259" key="6">
    <source>
        <dbReference type="PROSITE" id="PS51007"/>
    </source>
</evidence>
<evidence type="ECO:0000256" key="5">
    <source>
        <dbReference type="ARBA" id="ARBA00023004"/>
    </source>
</evidence>
<proteinExistence type="predicted"/>
<keyword evidence="3" id="KW-0479">Metal-binding</keyword>
<keyword evidence="4" id="KW-0249">Electron transport</keyword>
<dbReference type="AlphaFoldDB" id="T1C1D5"/>
<dbReference type="InterPro" id="IPR009056">
    <property type="entry name" value="Cyt_c-like_dom"/>
</dbReference>
<dbReference type="PANTHER" id="PTHR33751:SF9">
    <property type="entry name" value="CYTOCHROME C4"/>
    <property type="match status" value="1"/>
</dbReference>
<dbReference type="SUPFAM" id="SSF46626">
    <property type="entry name" value="Cytochrome c"/>
    <property type="match status" value="1"/>
</dbReference>
<accession>T1C1D5</accession>
<protein>
    <submittedName>
        <fullName evidence="7">Cytochrome c family protein</fullName>
    </submittedName>
</protein>
<feature type="domain" description="Cytochrome c" evidence="6">
    <location>
        <begin position="36"/>
        <end position="122"/>
    </location>
</feature>
<dbReference type="GO" id="GO:0009055">
    <property type="term" value="F:electron transfer activity"/>
    <property type="evidence" value="ECO:0007669"/>
    <property type="project" value="InterPro"/>
</dbReference>
<evidence type="ECO:0000256" key="1">
    <source>
        <dbReference type="ARBA" id="ARBA00022448"/>
    </source>
</evidence>
<reference evidence="7" key="1">
    <citation type="submission" date="2013-08" db="EMBL/GenBank/DDBJ databases">
        <authorList>
            <person name="Mendez C."/>
            <person name="Richter M."/>
            <person name="Ferrer M."/>
            <person name="Sanchez J."/>
        </authorList>
    </citation>
    <scope>NUCLEOTIDE SEQUENCE</scope>
</reference>
<dbReference type="InterPro" id="IPR036909">
    <property type="entry name" value="Cyt_c-like_dom_sf"/>
</dbReference>
<dbReference type="Pfam" id="PF00034">
    <property type="entry name" value="Cytochrom_C"/>
    <property type="match status" value="1"/>
</dbReference>
<feature type="non-terminal residue" evidence="7">
    <location>
        <position position="1"/>
    </location>
</feature>
<comment type="caution">
    <text evidence="7">The sequence shown here is derived from an EMBL/GenBank/DDBJ whole genome shotgun (WGS) entry which is preliminary data.</text>
</comment>
<dbReference type="Gene3D" id="1.10.760.10">
    <property type="entry name" value="Cytochrome c-like domain"/>
    <property type="match status" value="1"/>
</dbReference>
<organism evidence="7">
    <name type="scientific">mine drainage metagenome</name>
    <dbReference type="NCBI Taxonomy" id="410659"/>
    <lineage>
        <taxon>unclassified sequences</taxon>
        <taxon>metagenomes</taxon>
        <taxon>ecological metagenomes</taxon>
    </lineage>
</organism>
<evidence type="ECO:0000256" key="2">
    <source>
        <dbReference type="ARBA" id="ARBA00022617"/>
    </source>
</evidence>
<gene>
    <name evidence="7" type="ORF">B2A_04124</name>
</gene>
<dbReference type="GO" id="GO:0020037">
    <property type="term" value="F:heme binding"/>
    <property type="evidence" value="ECO:0007669"/>
    <property type="project" value="InterPro"/>
</dbReference>
<evidence type="ECO:0000256" key="4">
    <source>
        <dbReference type="ARBA" id="ARBA00022982"/>
    </source>
</evidence>
<dbReference type="InterPro" id="IPR050597">
    <property type="entry name" value="Cytochrome_c_Oxidase_Subunit"/>
</dbReference>